<dbReference type="InterPro" id="IPR022552">
    <property type="entry name" value="UPF_Ycf55"/>
</dbReference>
<dbReference type="EMBL" id="OZ019897">
    <property type="protein sequence ID" value="CAK9225533.1"/>
    <property type="molecule type" value="Genomic_DNA"/>
</dbReference>
<dbReference type="PANTHER" id="PTHR36807">
    <property type="entry name" value="PHOSPHOGLYCOLATE PHOSPHATASE"/>
    <property type="match status" value="1"/>
</dbReference>
<evidence type="ECO:0000313" key="4">
    <source>
        <dbReference type="Proteomes" id="UP001497512"/>
    </source>
</evidence>
<dbReference type="Proteomes" id="UP001497512">
    <property type="component" value="Chromosome 5"/>
</dbReference>
<sequence>MSSVIFLFSFPSTTIMALCFAPPKLSPFQTALQKPTGVPEHHPSSSLRREVFFHAGCASPSALTSSLPFCFKQNVLFSLQHSMNTRLRWRLNKGLYRGCQCSGSSVTELGSMMVAVDWRPAVEHLMLMSSVVLAYVAGIAAPAKPSTAKIHFHLPFQGHPSQKIQATVQGTIGQKSHKQSSQPAIHGNDVWNSTQAKLIAALMKLDQVEREMVEVDEDKEGPPKRPMLSLQALSYGPRLRLLLQSLEHLRKEVNGISESSGLLASAQWSELSMNILCSLTEPICREWLAMEPSLVNLELMKVRLESSNKSGSANVEVEDITELQTRGGSSRKGEDLVLSYLQRTGKTQLYMDLLFFLRFKTMRPGCCCDHRIMLKHAGNALEDMVVAIADSVAAMYLGQSSLMGGQEENDWPILVRSSILSTRVLERFRNQVALNGWLQKNFSSVVAMFEDRFELWTIQGTTISNQHPVKGNKTKRQGGQLKQKEHPQELRFSWLQMPARRSRELKGLTGWRYYYSLYLEFSDIVGPLLQVLVLRLGDALSFLFVCLIGRSFGLIFEGIRQSVRWSSK</sequence>
<dbReference type="PANTHER" id="PTHR36807:SF2">
    <property type="entry name" value="PHOSPHOGLYCOLATE PHOSPHATASE"/>
    <property type="match status" value="1"/>
</dbReference>
<gene>
    <name evidence="3" type="ORF">CSSPTR1EN2_LOCUS17647</name>
</gene>
<protein>
    <submittedName>
        <fullName evidence="3">Uncharacterized protein</fullName>
    </submittedName>
</protein>
<proteinExistence type="predicted"/>
<evidence type="ECO:0000256" key="1">
    <source>
        <dbReference type="SAM" id="MobiDB-lite"/>
    </source>
</evidence>
<evidence type="ECO:0000313" key="3">
    <source>
        <dbReference type="EMBL" id="CAK9225533.1"/>
    </source>
</evidence>
<keyword evidence="2" id="KW-0732">Signal</keyword>
<evidence type="ECO:0000256" key="2">
    <source>
        <dbReference type="SAM" id="SignalP"/>
    </source>
</evidence>
<keyword evidence="4" id="KW-1185">Reference proteome</keyword>
<feature type="signal peptide" evidence="2">
    <location>
        <begin position="1"/>
        <end position="17"/>
    </location>
</feature>
<name>A0ABP0UMB4_9BRYO</name>
<dbReference type="Pfam" id="PF12452">
    <property type="entry name" value="DUF3685"/>
    <property type="match status" value="2"/>
</dbReference>
<accession>A0ABP0UMB4</accession>
<organism evidence="3 4">
    <name type="scientific">Sphagnum troendelagicum</name>
    <dbReference type="NCBI Taxonomy" id="128251"/>
    <lineage>
        <taxon>Eukaryota</taxon>
        <taxon>Viridiplantae</taxon>
        <taxon>Streptophyta</taxon>
        <taxon>Embryophyta</taxon>
        <taxon>Bryophyta</taxon>
        <taxon>Sphagnophytina</taxon>
        <taxon>Sphagnopsida</taxon>
        <taxon>Sphagnales</taxon>
        <taxon>Sphagnaceae</taxon>
        <taxon>Sphagnum</taxon>
    </lineage>
</organism>
<reference evidence="3" key="1">
    <citation type="submission" date="2024-02" db="EMBL/GenBank/DDBJ databases">
        <authorList>
            <consortium name="ELIXIR-Norway"/>
            <consortium name="Elixir Norway"/>
        </authorList>
    </citation>
    <scope>NUCLEOTIDE SEQUENCE</scope>
</reference>
<feature type="region of interest" description="Disordered" evidence="1">
    <location>
        <begin position="467"/>
        <end position="486"/>
    </location>
</feature>
<feature type="chain" id="PRO_5046098755" evidence="2">
    <location>
        <begin position="18"/>
        <end position="568"/>
    </location>
</feature>